<dbReference type="RefSeq" id="XP_024710970.1">
    <property type="nucleotide sequence ID" value="XM_024852878.1"/>
</dbReference>
<dbReference type="OrthoDB" id="2151789at2759"/>
<feature type="region of interest" description="Disordered" evidence="1">
    <location>
        <begin position="97"/>
        <end position="121"/>
    </location>
</feature>
<evidence type="ECO:0000256" key="1">
    <source>
        <dbReference type="SAM" id="MobiDB-lite"/>
    </source>
</evidence>
<dbReference type="Proteomes" id="UP000234275">
    <property type="component" value="Unassembled WGS sequence"/>
</dbReference>
<comment type="caution">
    <text evidence="2">The sequence shown here is derived from an EMBL/GenBank/DDBJ whole genome shotgun (WGS) entry which is preliminary data.</text>
</comment>
<sequence length="121" mass="13909">MKRQLTHILNFFSAGGWTSLIDPDHENDDKTVSARFHWCGDTMERKRGLHDPFVYLNEAARDPVHGLRTEYGVEAVSRKYDPQRIFQKLQNNGFPLFRKRPSPSPSCPHTNGNSIVTRSIV</sequence>
<evidence type="ECO:0000313" key="2">
    <source>
        <dbReference type="EMBL" id="PLB55668.1"/>
    </source>
</evidence>
<gene>
    <name evidence="2" type="ORF">P170DRAFT_47187</name>
</gene>
<organism evidence="2 3">
    <name type="scientific">Aspergillus steynii IBT 23096</name>
    <dbReference type="NCBI Taxonomy" id="1392250"/>
    <lineage>
        <taxon>Eukaryota</taxon>
        <taxon>Fungi</taxon>
        <taxon>Dikarya</taxon>
        <taxon>Ascomycota</taxon>
        <taxon>Pezizomycotina</taxon>
        <taxon>Eurotiomycetes</taxon>
        <taxon>Eurotiomycetidae</taxon>
        <taxon>Eurotiales</taxon>
        <taxon>Aspergillaceae</taxon>
        <taxon>Aspergillus</taxon>
        <taxon>Aspergillus subgen. Circumdati</taxon>
    </lineage>
</organism>
<evidence type="ECO:0000313" key="3">
    <source>
        <dbReference type="Proteomes" id="UP000234275"/>
    </source>
</evidence>
<accession>A0A2I2GS15</accession>
<dbReference type="VEuPathDB" id="FungiDB:P170DRAFT_47187"/>
<name>A0A2I2GS15_9EURO</name>
<dbReference type="GeneID" id="36560576"/>
<dbReference type="AlphaFoldDB" id="A0A2I2GS15"/>
<dbReference type="EMBL" id="MSFO01000001">
    <property type="protein sequence ID" value="PLB55668.1"/>
    <property type="molecule type" value="Genomic_DNA"/>
</dbReference>
<keyword evidence="3" id="KW-1185">Reference proteome</keyword>
<reference evidence="2 3" key="1">
    <citation type="submission" date="2016-12" db="EMBL/GenBank/DDBJ databases">
        <title>The genomes of Aspergillus section Nigri reveals drivers in fungal speciation.</title>
        <authorList>
            <consortium name="DOE Joint Genome Institute"/>
            <person name="Vesth T.C."/>
            <person name="Nybo J."/>
            <person name="Theobald S."/>
            <person name="Brandl J."/>
            <person name="Frisvad J.C."/>
            <person name="Nielsen K.F."/>
            <person name="Lyhne E.K."/>
            <person name="Kogle M.E."/>
            <person name="Kuo A."/>
            <person name="Riley R."/>
            <person name="Clum A."/>
            <person name="Nolan M."/>
            <person name="Lipzen A."/>
            <person name="Salamov A."/>
            <person name="Henrissat B."/>
            <person name="Wiebenga A."/>
            <person name="De Vries R.P."/>
            <person name="Grigoriev I.V."/>
            <person name="Mortensen U.H."/>
            <person name="Andersen M.R."/>
            <person name="Baker S.E."/>
        </authorList>
    </citation>
    <scope>NUCLEOTIDE SEQUENCE [LARGE SCALE GENOMIC DNA]</scope>
    <source>
        <strain evidence="2 3">IBT 23096</strain>
    </source>
</reference>
<proteinExistence type="predicted"/>
<protein>
    <submittedName>
        <fullName evidence="2">Uncharacterized protein</fullName>
    </submittedName>
</protein>
<feature type="compositionally biased region" description="Polar residues" evidence="1">
    <location>
        <begin position="107"/>
        <end position="121"/>
    </location>
</feature>